<sequence length="164" mass="19429">MKFQVILFVGIFIFNVFCIDFGLAIPEWLRSPDGHEYLIETDKKYEWHEASSECRRRGLRLVEIENIHKSDALDTLLRKTFEDSLLDLWIGATDLEVTKEKNRPFYWSMTGKRMAFTNWSKGQPDNHKGKEHCVHIYSPYNLKWNDAPCTMKQGFICEERFTTK</sequence>
<dbReference type="Gene3D" id="3.10.100.10">
    <property type="entry name" value="Mannose-Binding Protein A, subunit A"/>
    <property type="match status" value="1"/>
</dbReference>
<dbReference type="InterPro" id="IPR018378">
    <property type="entry name" value="C-type_lectin_CS"/>
</dbReference>
<dbReference type="InterPro" id="IPR016186">
    <property type="entry name" value="C-type_lectin-like/link_sf"/>
</dbReference>
<proteinExistence type="predicted"/>
<dbReference type="eggNOG" id="KOG4297">
    <property type="taxonomic scope" value="Eukaryota"/>
</dbReference>
<evidence type="ECO:0000313" key="3">
    <source>
        <dbReference type="Proteomes" id="UP001652621"/>
    </source>
</evidence>
<dbReference type="Proteomes" id="UP001652621">
    <property type="component" value="Unplaced"/>
</dbReference>
<dbReference type="PANTHER" id="PTHR22803">
    <property type="entry name" value="MANNOSE, PHOSPHOLIPASE, LECTIN RECEPTOR RELATED"/>
    <property type="match status" value="1"/>
</dbReference>
<dbReference type="PROSITE" id="PS00615">
    <property type="entry name" value="C_TYPE_LECTIN_1"/>
    <property type="match status" value="1"/>
</dbReference>
<dbReference type="VEuPathDB" id="VectorBase:MDOA010392"/>
<dbReference type="VEuPathDB" id="VectorBase:MDOMA2_020065"/>
<protein>
    <submittedName>
        <fullName evidence="4">Lectin subunit alpha</fullName>
    </submittedName>
</protein>
<dbReference type="OrthoDB" id="418245at2759"/>
<reference evidence="4" key="1">
    <citation type="submission" date="2025-08" db="UniProtKB">
        <authorList>
            <consortium name="RefSeq"/>
        </authorList>
    </citation>
    <scope>IDENTIFICATION</scope>
    <source>
        <strain evidence="4">Aabys</strain>
        <tissue evidence="4">Whole body</tissue>
    </source>
</reference>
<dbReference type="InterPro" id="IPR016187">
    <property type="entry name" value="CTDL_fold"/>
</dbReference>
<dbReference type="CDD" id="cd00037">
    <property type="entry name" value="CLECT"/>
    <property type="match status" value="1"/>
</dbReference>
<dbReference type="SMART" id="SM00034">
    <property type="entry name" value="CLECT"/>
    <property type="match status" value="1"/>
</dbReference>
<name>A0A9J7CWP5_MUSDO</name>
<keyword evidence="3" id="KW-1185">Reference proteome</keyword>
<dbReference type="Pfam" id="PF00059">
    <property type="entry name" value="Lectin_C"/>
    <property type="match status" value="1"/>
</dbReference>
<dbReference type="InterPro" id="IPR001304">
    <property type="entry name" value="C-type_lectin-like"/>
</dbReference>
<evidence type="ECO:0000313" key="4">
    <source>
        <dbReference type="RefSeq" id="XP_005186744.2"/>
    </source>
</evidence>
<organism evidence="3 4">
    <name type="scientific">Musca domestica</name>
    <name type="common">House fly</name>
    <dbReference type="NCBI Taxonomy" id="7370"/>
    <lineage>
        <taxon>Eukaryota</taxon>
        <taxon>Metazoa</taxon>
        <taxon>Ecdysozoa</taxon>
        <taxon>Arthropoda</taxon>
        <taxon>Hexapoda</taxon>
        <taxon>Insecta</taxon>
        <taxon>Pterygota</taxon>
        <taxon>Neoptera</taxon>
        <taxon>Endopterygota</taxon>
        <taxon>Diptera</taxon>
        <taxon>Brachycera</taxon>
        <taxon>Muscomorpha</taxon>
        <taxon>Muscoidea</taxon>
        <taxon>Muscidae</taxon>
        <taxon>Musca</taxon>
    </lineage>
</organism>
<dbReference type="SUPFAM" id="SSF56436">
    <property type="entry name" value="C-type lectin-like"/>
    <property type="match status" value="1"/>
</dbReference>
<dbReference type="PROSITE" id="PS50041">
    <property type="entry name" value="C_TYPE_LECTIN_2"/>
    <property type="match status" value="1"/>
</dbReference>
<keyword evidence="1" id="KW-1015">Disulfide bond</keyword>
<dbReference type="InterPro" id="IPR050111">
    <property type="entry name" value="C-type_lectin/snaclec_domain"/>
</dbReference>
<dbReference type="RefSeq" id="XP_005186744.2">
    <property type="nucleotide sequence ID" value="XM_005186687.4"/>
</dbReference>
<dbReference type="GeneID" id="101899192"/>
<evidence type="ECO:0000256" key="1">
    <source>
        <dbReference type="ARBA" id="ARBA00023157"/>
    </source>
</evidence>
<evidence type="ECO:0000259" key="2">
    <source>
        <dbReference type="PROSITE" id="PS50041"/>
    </source>
</evidence>
<gene>
    <name evidence="4" type="primary">LOC101899192</name>
</gene>
<feature type="domain" description="C-type lectin" evidence="2">
    <location>
        <begin position="32"/>
        <end position="158"/>
    </location>
</feature>
<accession>A0A9J7CWP5</accession>